<dbReference type="Gene3D" id="3.40.50.1110">
    <property type="entry name" value="SGNH hydrolase"/>
    <property type="match status" value="1"/>
</dbReference>
<comment type="subcellular location">
    <subcellularLocation>
        <location evidence="1">Cell membrane</location>
        <topology evidence="1">Lipid-anchor</topology>
        <orientation evidence="1">Cytoplasmic side</orientation>
    </subcellularLocation>
</comment>
<keyword evidence="3" id="KW-0597">Phosphoprotein</keyword>
<feature type="region of interest" description="Disordered" evidence="7">
    <location>
        <begin position="311"/>
        <end position="418"/>
    </location>
</feature>
<feature type="compositionally biased region" description="Basic and acidic residues" evidence="7">
    <location>
        <begin position="555"/>
        <end position="576"/>
    </location>
</feature>
<dbReference type="GeneID" id="108278069"/>
<protein>
    <submittedName>
        <fullName evidence="9 10">Paralemmin 1b isoform X1</fullName>
    </submittedName>
</protein>
<dbReference type="GeneTree" id="ENSGT00940000160580"/>
<evidence type="ECO:0000256" key="4">
    <source>
        <dbReference type="ARBA" id="ARBA00023054"/>
    </source>
</evidence>
<keyword evidence="6" id="KW-0449">Lipoprotein</keyword>
<feature type="compositionally biased region" description="Basic and acidic residues" evidence="7">
    <location>
        <begin position="531"/>
        <end position="546"/>
    </location>
</feature>
<reference evidence="9 10" key="2">
    <citation type="submission" date="2025-04" db="UniProtKB">
        <authorList>
            <consortium name="RefSeq"/>
        </authorList>
    </citation>
    <scope>IDENTIFICATION</scope>
    <source>
        <tissue evidence="9 10">Blood</tissue>
    </source>
</reference>
<evidence type="ECO:0000256" key="2">
    <source>
        <dbReference type="ARBA" id="ARBA00022475"/>
    </source>
</evidence>
<dbReference type="InterPro" id="IPR036514">
    <property type="entry name" value="SGNH_hydro_sf"/>
</dbReference>
<organism evidence="8 10">
    <name type="scientific">Ictalurus punctatus</name>
    <name type="common">Channel catfish</name>
    <name type="synonym">Silurus punctatus</name>
    <dbReference type="NCBI Taxonomy" id="7998"/>
    <lineage>
        <taxon>Eukaryota</taxon>
        <taxon>Metazoa</taxon>
        <taxon>Chordata</taxon>
        <taxon>Craniata</taxon>
        <taxon>Vertebrata</taxon>
        <taxon>Euteleostomi</taxon>
        <taxon>Actinopterygii</taxon>
        <taxon>Neopterygii</taxon>
        <taxon>Teleostei</taxon>
        <taxon>Ostariophysi</taxon>
        <taxon>Siluriformes</taxon>
        <taxon>Ictaluridae</taxon>
        <taxon>Ictalurus</taxon>
    </lineage>
</organism>
<gene>
    <name evidence="9 10" type="primary">palm1b</name>
</gene>
<dbReference type="OrthoDB" id="9934905at2759"/>
<evidence type="ECO:0000256" key="6">
    <source>
        <dbReference type="ARBA" id="ARBA00023288"/>
    </source>
</evidence>
<dbReference type="PANTHER" id="PTHR10498">
    <property type="entry name" value="PARALEMMIN-RELATED"/>
    <property type="match status" value="1"/>
</dbReference>
<evidence type="ECO:0000313" key="10">
    <source>
        <dbReference type="RefSeq" id="XP_053543355.1"/>
    </source>
</evidence>
<feature type="region of interest" description="Disordered" evidence="7">
    <location>
        <begin position="530"/>
        <end position="587"/>
    </location>
</feature>
<dbReference type="GO" id="GO:0005886">
    <property type="term" value="C:plasma membrane"/>
    <property type="evidence" value="ECO:0007669"/>
    <property type="project" value="UniProtKB-SubCell"/>
</dbReference>
<keyword evidence="2" id="KW-1003">Cell membrane</keyword>
<dbReference type="Pfam" id="PF03285">
    <property type="entry name" value="Paralemmin"/>
    <property type="match status" value="2"/>
</dbReference>
<feature type="region of interest" description="Disordered" evidence="7">
    <location>
        <begin position="13"/>
        <end position="43"/>
    </location>
</feature>
<accession>A0A9F7RI41</accession>
<reference evidence="8" key="1">
    <citation type="journal article" date="2016" name="Nat. Commun.">
        <title>The channel catfish genome sequence provides insights into the evolution of scale formation in teleosts.</title>
        <authorList>
            <person name="Liu Z."/>
            <person name="Liu S."/>
            <person name="Yao J."/>
            <person name="Bao L."/>
            <person name="Zhang J."/>
            <person name="Li Y."/>
            <person name="Jiang C."/>
            <person name="Sun L."/>
            <person name="Wang R."/>
            <person name="Zhang Y."/>
            <person name="Zhou T."/>
            <person name="Zeng Q."/>
            <person name="Fu Q."/>
            <person name="Gao S."/>
            <person name="Li N."/>
            <person name="Koren S."/>
            <person name="Jiang Y."/>
            <person name="Zimin A."/>
            <person name="Xu P."/>
            <person name="Phillippy A.M."/>
            <person name="Geng X."/>
            <person name="Song L."/>
            <person name="Sun F."/>
            <person name="Li C."/>
            <person name="Wang X."/>
            <person name="Chen A."/>
            <person name="Jin Y."/>
            <person name="Yuan Z."/>
            <person name="Yang Y."/>
            <person name="Tan S."/>
            <person name="Peatman E."/>
            <person name="Lu J."/>
            <person name="Qin Z."/>
            <person name="Dunham R."/>
            <person name="Li Z."/>
            <person name="Sonstegard T."/>
            <person name="Feng J."/>
            <person name="Danzmann R.G."/>
            <person name="Schroeder S."/>
            <person name="Scheffler B."/>
            <person name="Duke M.V."/>
            <person name="Ballard L."/>
            <person name="Kucuktas H."/>
            <person name="Kaltenboeck L."/>
            <person name="Liu H."/>
            <person name="Armbruster J."/>
            <person name="Xie Y."/>
            <person name="Kirby M.L."/>
            <person name="Tian Y."/>
            <person name="Flanagan M.E."/>
            <person name="Mu W."/>
            <person name="Waldbieser G.C."/>
        </authorList>
    </citation>
    <scope>NUCLEOTIDE SEQUENCE [LARGE SCALE GENOMIC DNA]</scope>
    <source>
        <strain evidence="8">SDA103</strain>
    </source>
</reference>
<evidence type="ECO:0000313" key="8">
    <source>
        <dbReference type="Proteomes" id="UP000221080"/>
    </source>
</evidence>
<keyword evidence="5" id="KW-0472">Membrane</keyword>
<dbReference type="InterPro" id="IPR004965">
    <property type="entry name" value="Paralemmin"/>
</dbReference>
<evidence type="ECO:0000256" key="5">
    <source>
        <dbReference type="ARBA" id="ARBA00023136"/>
    </source>
</evidence>
<dbReference type="SUPFAM" id="SSF52266">
    <property type="entry name" value="SGNH hydrolase"/>
    <property type="match status" value="1"/>
</dbReference>
<name>A0A9F7RI41_ICTPU</name>
<sequence>MAEIEFELKALAEQEKNSLTAAEPSSEPEPPPPVPSACTPHLTSSSLERNMDKLQRAEACFRKEMCKLMCTLEQKESQIQSLKQQLTTITEVFKQTIPSPRELAIPSPRELAIPSPRELAIPSPSQLATPLINQPTIQLTNSPQHQETLALLIDNNGKFLNHKKLFPAHNVIMFRCSTTDIVLERLSHFTEHDLQYIVIHTGTNEIYSKGDKVADSVKTMAQKVHKRFPKANITISTLLPRNDYPLSLINKINENIIKKCSNIPNTLIAQHPTITSNNLHDDIHLHHNFIRIFAKNLKDAALRRDPNNQKPIRATELQGPPANYHTPQHPPRQKGHKPHNTHHGKARAMVNKSQSNKSHPSKAQPAKTKSRCAQGQDPVLNTAESKALRERWLLDGAPSSGENEFQRQLQEDEAKTRELEQSIPRLEQEIEELETGVPVSKSAADKQNLINTTDGPGKVENGVPKTRQVTGIEAKLECTNLDAKAIENASADHPVTMVFMGYKNVENEDETKKVLGIEDAVKAELVVIEDSENKAATEDGKNEEKAPLNGAPSSPDDKKQDEATNGDEAKQGEAKKEKQRCKCCTVM</sequence>
<dbReference type="RefSeq" id="XP_053543354.1">
    <property type="nucleotide sequence ID" value="XM_053687379.1"/>
</dbReference>
<dbReference type="RefSeq" id="XP_053543355.1">
    <property type="nucleotide sequence ID" value="XM_053687380.1"/>
</dbReference>
<dbReference type="CTD" id="393573"/>
<evidence type="ECO:0000256" key="3">
    <source>
        <dbReference type="ARBA" id="ARBA00022553"/>
    </source>
</evidence>
<keyword evidence="8" id="KW-1185">Reference proteome</keyword>
<evidence type="ECO:0000313" key="9">
    <source>
        <dbReference type="RefSeq" id="XP_053543354.1"/>
    </source>
</evidence>
<feature type="compositionally biased region" description="Basic and acidic residues" evidence="7">
    <location>
        <begin position="409"/>
        <end position="418"/>
    </location>
</feature>
<keyword evidence="4" id="KW-0175">Coiled coil</keyword>
<dbReference type="GO" id="GO:0008360">
    <property type="term" value="P:regulation of cell shape"/>
    <property type="evidence" value="ECO:0007669"/>
    <property type="project" value="InterPro"/>
</dbReference>
<evidence type="ECO:0000256" key="1">
    <source>
        <dbReference type="ARBA" id="ARBA00004342"/>
    </source>
</evidence>
<dbReference type="Proteomes" id="UP000221080">
    <property type="component" value="Chromosome 17"/>
</dbReference>
<dbReference type="AlphaFoldDB" id="A0A9F7RI41"/>
<evidence type="ECO:0000256" key="7">
    <source>
        <dbReference type="SAM" id="MobiDB-lite"/>
    </source>
</evidence>
<proteinExistence type="predicted"/>
<dbReference type="KEGG" id="ipu:108278069"/>
<feature type="compositionally biased region" description="Basic residues" evidence="7">
    <location>
        <begin position="331"/>
        <end position="346"/>
    </location>
</feature>